<dbReference type="PANTHER" id="PTHR27009">
    <property type="entry name" value="RUST RESISTANCE KINASE LR10-RELATED"/>
    <property type="match status" value="1"/>
</dbReference>
<dbReference type="Proteomes" id="UP001188597">
    <property type="component" value="Unassembled WGS sequence"/>
</dbReference>
<keyword evidence="2" id="KW-0418">Kinase</keyword>
<keyword evidence="4" id="KW-0732">Signal</keyword>
<evidence type="ECO:0008006" key="10">
    <source>
        <dbReference type="Google" id="ProtNLM"/>
    </source>
</evidence>
<evidence type="ECO:0000313" key="9">
    <source>
        <dbReference type="Proteomes" id="UP001188597"/>
    </source>
</evidence>
<evidence type="ECO:0000313" key="8">
    <source>
        <dbReference type="EMBL" id="KAK3012899.1"/>
    </source>
</evidence>
<dbReference type="InterPro" id="IPR011009">
    <property type="entry name" value="Kinase-like_dom_sf"/>
</dbReference>
<evidence type="ECO:0000256" key="2">
    <source>
        <dbReference type="ARBA" id="ARBA00022527"/>
    </source>
</evidence>
<keyword evidence="5" id="KW-1133">Transmembrane helix</keyword>
<reference evidence="8" key="1">
    <citation type="submission" date="2022-12" db="EMBL/GenBank/DDBJ databases">
        <title>Draft genome assemblies for two species of Escallonia (Escalloniales).</title>
        <authorList>
            <person name="Chanderbali A."/>
            <person name="Dervinis C."/>
            <person name="Anghel I."/>
            <person name="Soltis D."/>
            <person name="Soltis P."/>
            <person name="Zapata F."/>
        </authorList>
    </citation>
    <scope>NUCLEOTIDE SEQUENCE</scope>
    <source>
        <strain evidence="8">UCBG64.0493</strain>
        <tissue evidence="8">Leaf</tissue>
    </source>
</reference>
<keyword evidence="6" id="KW-0472">Membrane</keyword>
<dbReference type="GO" id="GO:0004674">
    <property type="term" value="F:protein serine/threonine kinase activity"/>
    <property type="evidence" value="ECO:0007669"/>
    <property type="project" value="UniProtKB-KW"/>
</dbReference>
<sequence length="302" mass="34524">MSPPLPYPPMSTKRVVIYDFMPNRSLEKFIYDKHSSINRLLGWEKLYHIETGIASRARVLTTRSFGGVSHKSDVYSYGMMVLEMVGGWKNVDAATDHTSKIYFSDQLTNLYVTVKEKIEKALGQSARIGFLSVKKLNKGDRNVLVRNGEKAQVEAVGTLRLVLESDFNLDLVDTVYVPNAEYNRSCTLRVINLEEIQDHVSIPVIQKVGAPLPHKEDNNAPEVVPNDVPPITDPALIPVIEQPLRRSRRERWTAISDDYIVYLDERLEYCYILVTLLPPRLKKKIYKSIPSSRIEKNSEDQY</sequence>
<dbReference type="AlphaFoldDB" id="A0AA89AQD2"/>
<accession>A0AA89AQD2</accession>
<protein>
    <recommendedName>
        <fullName evidence="10">Protein kinase domain-containing protein</fullName>
    </recommendedName>
</protein>
<organism evidence="8 9">
    <name type="scientific">Escallonia herrerae</name>
    <dbReference type="NCBI Taxonomy" id="1293975"/>
    <lineage>
        <taxon>Eukaryota</taxon>
        <taxon>Viridiplantae</taxon>
        <taxon>Streptophyta</taxon>
        <taxon>Embryophyta</taxon>
        <taxon>Tracheophyta</taxon>
        <taxon>Spermatophyta</taxon>
        <taxon>Magnoliopsida</taxon>
        <taxon>eudicotyledons</taxon>
        <taxon>Gunneridae</taxon>
        <taxon>Pentapetalae</taxon>
        <taxon>asterids</taxon>
        <taxon>campanulids</taxon>
        <taxon>Escalloniales</taxon>
        <taxon>Escalloniaceae</taxon>
        <taxon>Escallonia</taxon>
    </lineage>
</organism>
<evidence type="ECO:0000256" key="6">
    <source>
        <dbReference type="ARBA" id="ARBA00023136"/>
    </source>
</evidence>
<dbReference type="GO" id="GO:0016020">
    <property type="term" value="C:membrane"/>
    <property type="evidence" value="ECO:0007669"/>
    <property type="project" value="UniProtKB-SubCell"/>
</dbReference>
<evidence type="ECO:0000256" key="1">
    <source>
        <dbReference type="ARBA" id="ARBA00004479"/>
    </source>
</evidence>
<dbReference type="SUPFAM" id="SSF56112">
    <property type="entry name" value="Protein kinase-like (PK-like)"/>
    <property type="match status" value="1"/>
</dbReference>
<keyword evidence="7" id="KW-0325">Glycoprotein</keyword>
<gene>
    <name evidence="8" type="ORF">RJ639_008402</name>
</gene>
<name>A0AA89AQD2_9ASTE</name>
<evidence type="ECO:0000256" key="3">
    <source>
        <dbReference type="ARBA" id="ARBA00022692"/>
    </source>
</evidence>
<dbReference type="InterPro" id="IPR045874">
    <property type="entry name" value="LRK10/LRL21-25-like"/>
</dbReference>
<evidence type="ECO:0000256" key="4">
    <source>
        <dbReference type="ARBA" id="ARBA00022729"/>
    </source>
</evidence>
<keyword evidence="3" id="KW-0812">Transmembrane</keyword>
<evidence type="ECO:0000256" key="5">
    <source>
        <dbReference type="ARBA" id="ARBA00022989"/>
    </source>
</evidence>
<comment type="subcellular location">
    <subcellularLocation>
        <location evidence="1">Membrane</location>
        <topology evidence="1">Single-pass type I membrane protein</topology>
    </subcellularLocation>
</comment>
<keyword evidence="9" id="KW-1185">Reference proteome</keyword>
<keyword evidence="2" id="KW-0808">Transferase</keyword>
<proteinExistence type="predicted"/>
<keyword evidence="2" id="KW-0723">Serine/threonine-protein kinase</keyword>
<evidence type="ECO:0000256" key="7">
    <source>
        <dbReference type="ARBA" id="ARBA00023180"/>
    </source>
</evidence>
<dbReference type="EMBL" id="JAVXUP010001339">
    <property type="protein sequence ID" value="KAK3012899.1"/>
    <property type="molecule type" value="Genomic_DNA"/>
</dbReference>
<comment type="caution">
    <text evidence="8">The sequence shown here is derived from an EMBL/GenBank/DDBJ whole genome shotgun (WGS) entry which is preliminary data.</text>
</comment>